<reference evidence="2" key="1">
    <citation type="submission" date="2014-09" db="EMBL/GenBank/DDBJ databases">
        <authorList>
            <person name="Magalhaes I.L.F."/>
            <person name="Oliveira U."/>
            <person name="Santos F.R."/>
            <person name="Vidigal T.H.D.A."/>
            <person name="Brescovit A.D."/>
            <person name="Santos A.J."/>
        </authorList>
    </citation>
    <scope>NUCLEOTIDE SEQUENCE</scope>
    <source>
        <tissue evidence="2">Shoot tissue taken approximately 20 cm above the soil surface</tissue>
    </source>
</reference>
<organism evidence="2">
    <name type="scientific">Arundo donax</name>
    <name type="common">Giant reed</name>
    <name type="synonym">Donax arundinaceus</name>
    <dbReference type="NCBI Taxonomy" id="35708"/>
    <lineage>
        <taxon>Eukaryota</taxon>
        <taxon>Viridiplantae</taxon>
        <taxon>Streptophyta</taxon>
        <taxon>Embryophyta</taxon>
        <taxon>Tracheophyta</taxon>
        <taxon>Spermatophyta</taxon>
        <taxon>Magnoliopsida</taxon>
        <taxon>Liliopsida</taxon>
        <taxon>Poales</taxon>
        <taxon>Poaceae</taxon>
        <taxon>PACMAD clade</taxon>
        <taxon>Arundinoideae</taxon>
        <taxon>Arundineae</taxon>
        <taxon>Arundo</taxon>
    </lineage>
</organism>
<dbReference type="AlphaFoldDB" id="A0A0A8YCN3"/>
<keyword evidence="1" id="KW-1133">Transmembrane helix</keyword>
<protein>
    <submittedName>
        <fullName evidence="2">ATGSL07 (Glucan synthase-like 7)</fullName>
    </submittedName>
</protein>
<proteinExistence type="predicted"/>
<reference evidence="2" key="2">
    <citation type="journal article" date="2015" name="Data Brief">
        <title>Shoot transcriptome of the giant reed, Arundo donax.</title>
        <authorList>
            <person name="Barrero R.A."/>
            <person name="Guerrero F.D."/>
            <person name="Moolhuijzen P."/>
            <person name="Goolsby J.A."/>
            <person name="Tidwell J."/>
            <person name="Bellgard S.E."/>
            <person name="Bellgard M.I."/>
        </authorList>
    </citation>
    <scope>NUCLEOTIDE SEQUENCE</scope>
    <source>
        <tissue evidence="2">Shoot tissue taken approximately 20 cm above the soil surface</tissue>
    </source>
</reference>
<name>A0A0A8YCN3_ARUDO</name>
<keyword evidence="1" id="KW-0472">Membrane</keyword>
<accession>A0A0A8YCN3</accession>
<keyword evidence="1" id="KW-0812">Transmembrane</keyword>
<evidence type="ECO:0000256" key="1">
    <source>
        <dbReference type="SAM" id="Phobius"/>
    </source>
</evidence>
<dbReference type="EMBL" id="GBRH01274637">
    <property type="protein sequence ID" value="JAD23258.1"/>
    <property type="molecule type" value="Transcribed_RNA"/>
</dbReference>
<evidence type="ECO:0000313" key="2">
    <source>
        <dbReference type="EMBL" id="JAD23258.1"/>
    </source>
</evidence>
<feature type="transmembrane region" description="Helical" evidence="1">
    <location>
        <begin position="20"/>
        <end position="41"/>
    </location>
</feature>
<sequence length="42" mass="5040">MYLINNFFIIWFTYKAVQNIEHCLIAFYYSIISIGILLYSLS</sequence>